<proteinExistence type="predicted"/>
<dbReference type="Proteomes" id="UP000887576">
    <property type="component" value="Unplaced"/>
</dbReference>
<name>A0AC34QD89_9BILA</name>
<evidence type="ECO:0000313" key="1">
    <source>
        <dbReference type="Proteomes" id="UP000887576"/>
    </source>
</evidence>
<evidence type="ECO:0000313" key="2">
    <source>
        <dbReference type="WBParaSite" id="JU765_v2.g155.t1"/>
    </source>
</evidence>
<reference evidence="2" key="1">
    <citation type="submission" date="2022-11" db="UniProtKB">
        <authorList>
            <consortium name="WormBaseParasite"/>
        </authorList>
    </citation>
    <scope>IDENTIFICATION</scope>
</reference>
<organism evidence="1 2">
    <name type="scientific">Panagrolaimus sp. JU765</name>
    <dbReference type="NCBI Taxonomy" id="591449"/>
    <lineage>
        <taxon>Eukaryota</taxon>
        <taxon>Metazoa</taxon>
        <taxon>Ecdysozoa</taxon>
        <taxon>Nematoda</taxon>
        <taxon>Chromadorea</taxon>
        <taxon>Rhabditida</taxon>
        <taxon>Tylenchina</taxon>
        <taxon>Panagrolaimomorpha</taxon>
        <taxon>Panagrolaimoidea</taxon>
        <taxon>Panagrolaimidae</taxon>
        <taxon>Panagrolaimus</taxon>
    </lineage>
</organism>
<protein>
    <submittedName>
        <fullName evidence="2">Uncharacterized protein</fullName>
    </submittedName>
</protein>
<dbReference type="WBParaSite" id="JU765_v2.g155.t1">
    <property type="protein sequence ID" value="JU765_v2.g155.t1"/>
    <property type="gene ID" value="JU765_v2.g155"/>
</dbReference>
<accession>A0AC34QD89</accession>
<sequence>MDNGVLHLMHKCYQQGEPFKQVIHVIRENELDLIPRPHRRSLANYIQTGKEASDLVIERNATTNFIPAAEFESTIAQQDVEMTELPPKTAESENKKPIAEVNTSQMRDLTQDLTADKLALLASKAKQVRAQKGKATERILPIDQEGSDKMDAFDRVIKYKTRHYKTCINILDTNADFSSILTLLNAAKPKENSSSMIPKPPVAPNLQQNSKIVPASGYSRYDQEVFNPSEDPFNIQIGMSFHGKSLKMNNKMDPKPVAEPIAKPMKRPLAYPTTTSSSKSGKRTSRTPIIIVPATGTALITIYNATDILQDLKFVTTEEKKKELMRRENELLI</sequence>